<evidence type="ECO:0000313" key="2">
    <source>
        <dbReference type="Proteomes" id="UP000799755"/>
    </source>
</evidence>
<dbReference type="Proteomes" id="UP000799755">
    <property type="component" value="Unassembled WGS sequence"/>
</dbReference>
<protein>
    <submittedName>
        <fullName evidence="1">Uncharacterized protein</fullName>
    </submittedName>
</protein>
<accession>A0ACB6R8E7</accession>
<evidence type="ECO:0000313" key="1">
    <source>
        <dbReference type="EMBL" id="KAF2475594.1"/>
    </source>
</evidence>
<dbReference type="EMBL" id="MU003496">
    <property type="protein sequence ID" value="KAF2475594.1"/>
    <property type="molecule type" value="Genomic_DNA"/>
</dbReference>
<keyword evidence="2" id="KW-1185">Reference proteome</keyword>
<reference evidence="1" key="1">
    <citation type="journal article" date="2020" name="Stud. Mycol.">
        <title>101 Dothideomycetes genomes: a test case for predicting lifestyles and emergence of pathogens.</title>
        <authorList>
            <person name="Haridas S."/>
            <person name="Albert R."/>
            <person name="Binder M."/>
            <person name="Bloem J."/>
            <person name="Labutti K."/>
            <person name="Salamov A."/>
            <person name="Andreopoulos B."/>
            <person name="Baker S."/>
            <person name="Barry K."/>
            <person name="Bills G."/>
            <person name="Bluhm B."/>
            <person name="Cannon C."/>
            <person name="Castanera R."/>
            <person name="Culley D."/>
            <person name="Daum C."/>
            <person name="Ezra D."/>
            <person name="Gonzalez J."/>
            <person name="Henrissat B."/>
            <person name="Kuo A."/>
            <person name="Liang C."/>
            <person name="Lipzen A."/>
            <person name="Lutzoni F."/>
            <person name="Magnuson J."/>
            <person name="Mondo S."/>
            <person name="Nolan M."/>
            <person name="Ohm R."/>
            <person name="Pangilinan J."/>
            <person name="Park H.-J."/>
            <person name="Ramirez L."/>
            <person name="Alfaro M."/>
            <person name="Sun H."/>
            <person name="Tritt A."/>
            <person name="Yoshinaga Y."/>
            <person name="Zwiers L.-H."/>
            <person name="Turgeon B."/>
            <person name="Goodwin S."/>
            <person name="Spatafora J."/>
            <person name="Crous P."/>
            <person name="Grigoriev I."/>
        </authorList>
    </citation>
    <scope>NUCLEOTIDE SEQUENCE</scope>
    <source>
        <strain evidence="1">ATCC 200398</strain>
    </source>
</reference>
<sequence length="281" mass="27347">MFFRVATLAGFAAIARAHFVLQVPTSLGFDDGKESESPCGSFSATDRSTGVTDFPIAGAPIQMLTTHTSVTWDFKAALLSSPTSFSAVLPVVQQTGVGTFCLPQVPGNAAWVGQDAILQVIQHSPDGTLYQCAAIKFVSGSAASIPGSCVNSTGVTASFVGGGGASSSSPPSSATPLSTLGSSAAPSSAETSGSPSSGSPSSSTPGRSATGSAGIPITSAASTAGGAKASTTTAMHSGVTSKVNGTIATASAPAQFTGAAGMSQSADVFIGGLVAMLALAL</sequence>
<organism evidence="1 2">
    <name type="scientific">Lindgomyces ingoldianus</name>
    <dbReference type="NCBI Taxonomy" id="673940"/>
    <lineage>
        <taxon>Eukaryota</taxon>
        <taxon>Fungi</taxon>
        <taxon>Dikarya</taxon>
        <taxon>Ascomycota</taxon>
        <taxon>Pezizomycotina</taxon>
        <taxon>Dothideomycetes</taxon>
        <taxon>Pleosporomycetidae</taxon>
        <taxon>Pleosporales</taxon>
        <taxon>Lindgomycetaceae</taxon>
        <taxon>Lindgomyces</taxon>
    </lineage>
</organism>
<gene>
    <name evidence="1" type="ORF">BDR25DRAFT_254629</name>
</gene>
<name>A0ACB6R8E7_9PLEO</name>
<proteinExistence type="predicted"/>
<comment type="caution">
    <text evidence="1">The sequence shown here is derived from an EMBL/GenBank/DDBJ whole genome shotgun (WGS) entry which is preliminary data.</text>
</comment>